<proteinExistence type="predicted"/>
<feature type="region of interest" description="Disordered" evidence="1">
    <location>
        <begin position="66"/>
        <end position="107"/>
    </location>
</feature>
<keyword evidence="3" id="KW-1185">Reference proteome</keyword>
<dbReference type="EMBL" id="JAMYWD010000012">
    <property type="protein sequence ID" value="KAJ4951260.1"/>
    <property type="molecule type" value="Genomic_DNA"/>
</dbReference>
<sequence>MSGERKRLDKQFTVLLSWGKATKHIGWDSTVINPCLSHPSLFLSLTPYARESHLSDIPNPIYSAKQNVDLFGEKESEQEEEGRVKKDEEDSHDSSPCNRKLREHGSV</sequence>
<reference evidence="2" key="1">
    <citation type="journal article" date="2023" name="Plant J.">
        <title>The genome of the king protea, Protea cynaroides.</title>
        <authorList>
            <person name="Chang J."/>
            <person name="Duong T.A."/>
            <person name="Schoeman C."/>
            <person name="Ma X."/>
            <person name="Roodt D."/>
            <person name="Barker N."/>
            <person name="Li Z."/>
            <person name="Van de Peer Y."/>
            <person name="Mizrachi E."/>
        </authorList>
    </citation>
    <scope>NUCLEOTIDE SEQUENCE</scope>
    <source>
        <tissue evidence="2">Young leaves</tissue>
    </source>
</reference>
<protein>
    <submittedName>
        <fullName evidence="2">Uncharacterized protein</fullName>
    </submittedName>
</protein>
<dbReference type="AlphaFoldDB" id="A0A9Q0JUT8"/>
<organism evidence="2 3">
    <name type="scientific">Protea cynaroides</name>
    <dbReference type="NCBI Taxonomy" id="273540"/>
    <lineage>
        <taxon>Eukaryota</taxon>
        <taxon>Viridiplantae</taxon>
        <taxon>Streptophyta</taxon>
        <taxon>Embryophyta</taxon>
        <taxon>Tracheophyta</taxon>
        <taxon>Spermatophyta</taxon>
        <taxon>Magnoliopsida</taxon>
        <taxon>Proteales</taxon>
        <taxon>Proteaceae</taxon>
        <taxon>Protea</taxon>
    </lineage>
</organism>
<feature type="compositionally biased region" description="Basic and acidic residues" evidence="1">
    <location>
        <begin position="71"/>
        <end position="93"/>
    </location>
</feature>
<comment type="caution">
    <text evidence="2">The sequence shown here is derived from an EMBL/GenBank/DDBJ whole genome shotgun (WGS) entry which is preliminary data.</text>
</comment>
<gene>
    <name evidence="2" type="ORF">NE237_028092</name>
</gene>
<dbReference type="Proteomes" id="UP001141806">
    <property type="component" value="Unassembled WGS sequence"/>
</dbReference>
<evidence type="ECO:0000313" key="3">
    <source>
        <dbReference type="Proteomes" id="UP001141806"/>
    </source>
</evidence>
<evidence type="ECO:0000313" key="2">
    <source>
        <dbReference type="EMBL" id="KAJ4951260.1"/>
    </source>
</evidence>
<name>A0A9Q0JUT8_9MAGN</name>
<evidence type="ECO:0000256" key="1">
    <source>
        <dbReference type="SAM" id="MobiDB-lite"/>
    </source>
</evidence>
<accession>A0A9Q0JUT8</accession>